<comment type="subcellular location">
    <subcellularLocation>
        <location evidence="1">Cell envelope</location>
    </subcellularLocation>
</comment>
<dbReference type="PROSITE" id="PS50983">
    <property type="entry name" value="FE_B12_PBP"/>
    <property type="match status" value="1"/>
</dbReference>
<dbReference type="EMBL" id="CP026520">
    <property type="protein sequence ID" value="QAV21752.1"/>
    <property type="molecule type" value="Genomic_DNA"/>
</dbReference>
<protein>
    <submittedName>
        <fullName evidence="8">ABC transporter substrate-binding protein</fullName>
    </submittedName>
</protein>
<evidence type="ECO:0000256" key="2">
    <source>
        <dbReference type="ARBA" id="ARBA00008814"/>
    </source>
</evidence>
<evidence type="ECO:0000256" key="5">
    <source>
        <dbReference type="SAM" id="Coils"/>
    </source>
</evidence>
<dbReference type="Proteomes" id="UP001527202">
    <property type="component" value="Unassembled WGS sequence"/>
</dbReference>
<dbReference type="GO" id="GO:0030288">
    <property type="term" value="C:outer membrane-bounded periplasmic space"/>
    <property type="evidence" value="ECO:0007669"/>
    <property type="project" value="TreeGrafter"/>
</dbReference>
<dbReference type="InterPro" id="IPR051313">
    <property type="entry name" value="Bact_iron-sidero_bind"/>
</dbReference>
<evidence type="ECO:0000313" key="10">
    <source>
        <dbReference type="Proteomes" id="UP001527202"/>
    </source>
</evidence>
<sequence>MFNLKKSGVPAIFILLLFALTVGCGNKESAQPRQQTVTDGMGHQVNLPAKPKKIIASYLEDPLLALGIKPVAQWSVKGGNVQEYLRSQLEGIPAIPSNLPPETVLSFNPDLIILRPEAAAQESQYEQYAKIAPTFVLSKEDADDYKKTITKMAELLNKKEEAKKALDAYDRKAKESKDSLQKALGDKKVAVLWLTKKTFYVVNGNVSSGAVLYGDLGLNKPNLLNSLPESKANWVPVSLEKLAELDADYLFLVNYDKGQAGNLEEDLWRNIPAVKNGHVYEIASTSSWLYNGVIAAEKIVDDVMKALRP</sequence>
<feature type="coiled-coil region" evidence="5">
    <location>
        <begin position="142"/>
        <end position="179"/>
    </location>
</feature>
<dbReference type="SUPFAM" id="SSF53807">
    <property type="entry name" value="Helical backbone' metal receptor"/>
    <property type="match status" value="1"/>
</dbReference>
<dbReference type="InterPro" id="IPR002491">
    <property type="entry name" value="ABC_transptr_periplasmic_BD"/>
</dbReference>
<reference evidence="8 9" key="1">
    <citation type="submission" date="2018-01" db="EMBL/GenBank/DDBJ databases">
        <title>The whole genome sequencing and assembly of Paenibacillus chitinolyticus KCCM 41400 strain.</title>
        <authorList>
            <person name="Kim J.-Y."/>
            <person name="Park M.-K."/>
            <person name="Lee Y.-J."/>
            <person name="Yi H."/>
            <person name="Bahn Y.-S."/>
            <person name="Kim J.F."/>
            <person name="Lee D.-W."/>
        </authorList>
    </citation>
    <scope>NUCLEOTIDE SEQUENCE [LARGE SCALE GENOMIC DNA]</scope>
    <source>
        <strain evidence="8 9">KCCM 41400</strain>
    </source>
</reference>
<evidence type="ECO:0000313" key="9">
    <source>
        <dbReference type="Proteomes" id="UP000288943"/>
    </source>
</evidence>
<evidence type="ECO:0000256" key="3">
    <source>
        <dbReference type="ARBA" id="ARBA00022448"/>
    </source>
</evidence>
<feature type="domain" description="Fe/B12 periplasmic-binding" evidence="6">
    <location>
        <begin position="51"/>
        <end position="309"/>
    </location>
</feature>
<dbReference type="KEGG" id="pchi:PC41400_19530"/>
<dbReference type="PROSITE" id="PS51257">
    <property type="entry name" value="PROKAR_LIPOPROTEIN"/>
    <property type="match status" value="1"/>
</dbReference>
<dbReference type="GeneID" id="95376990"/>
<dbReference type="OrthoDB" id="2417096at2"/>
<evidence type="ECO:0000256" key="1">
    <source>
        <dbReference type="ARBA" id="ARBA00004196"/>
    </source>
</evidence>
<keyword evidence="4" id="KW-0732">Signal</keyword>
<dbReference type="RefSeq" id="WP_042227443.1">
    <property type="nucleotide sequence ID" value="NZ_CP026520.1"/>
</dbReference>
<evidence type="ECO:0000313" key="7">
    <source>
        <dbReference type="EMBL" id="MCY9596964.1"/>
    </source>
</evidence>
<dbReference type="GO" id="GO:1901678">
    <property type="term" value="P:iron coordination entity transport"/>
    <property type="evidence" value="ECO:0007669"/>
    <property type="project" value="UniProtKB-ARBA"/>
</dbReference>
<dbReference type="Proteomes" id="UP000288943">
    <property type="component" value="Chromosome"/>
</dbReference>
<name>A0A410X553_9BACL</name>
<keyword evidence="5" id="KW-0175">Coiled coil</keyword>
<keyword evidence="3" id="KW-0813">Transport</keyword>
<dbReference type="Pfam" id="PF01497">
    <property type="entry name" value="Peripla_BP_2"/>
    <property type="match status" value="1"/>
</dbReference>
<dbReference type="Gene3D" id="3.40.50.1980">
    <property type="entry name" value="Nitrogenase molybdenum iron protein domain"/>
    <property type="match status" value="2"/>
</dbReference>
<gene>
    <name evidence="7" type="ORF">M5X16_14400</name>
    <name evidence="8" type="ORF">PC41400_19530</name>
</gene>
<keyword evidence="10" id="KW-1185">Reference proteome</keyword>
<dbReference type="PANTHER" id="PTHR30532:SF29">
    <property type="entry name" value="FE(3+) DICITRATE-BINDING PERIPLASMIC PROTEIN"/>
    <property type="match status" value="1"/>
</dbReference>
<proteinExistence type="inferred from homology"/>
<organism evidence="8 9">
    <name type="scientific">Paenibacillus chitinolyticus</name>
    <dbReference type="NCBI Taxonomy" id="79263"/>
    <lineage>
        <taxon>Bacteria</taxon>
        <taxon>Bacillati</taxon>
        <taxon>Bacillota</taxon>
        <taxon>Bacilli</taxon>
        <taxon>Bacillales</taxon>
        <taxon>Paenibacillaceae</taxon>
        <taxon>Paenibacillus</taxon>
    </lineage>
</organism>
<reference evidence="7 10" key="2">
    <citation type="submission" date="2022-05" db="EMBL/GenBank/DDBJ databases">
        <title>Genome Sequencing of Bee-Associated Microbes.</title>
        <authorList>
            <person name="Dunlap C."/>
        </authorList>
    </citation>
    <scope>NUCLEOTIDE SEQUENCE [LARGE SCALE GENOMIC DNA]</scope>
    <source>
        <strain evidence="7 10">NRRL B-23120</strain>
    </source>
</reference>
<accession>A0A410X553</accession>
<dbReference type="EMBL" id="JAMDMJ010000015">
    <property type="protein sequence ID" value="MCY9596964.1"/>
    <property type="molecule type" value="Genomic_DNA"/>
</dbReference>
<comment type="similarity">
    <text evidence="2">Belongs to the bacterial solute-binding protein 8 family.</text>
</comment>
<evidence type="ECO:0000259" key="6">
    <source>
        <dbReference type="PROSITE" id="PS50983"/>
    </source>
</evidence>
<dbReference type="PANTHER" id="PTHR30532">
    <property type="entry name" value="IRON III DICITRATE-BINDING PERIPLASMIC PROTEIN"/>
    <property type="match status" value="1"/>
</dbReference>
<evidence type="ECO:0000256" key="4">
    <source>
        <dbReference type="ARBA" id="ARBA00022729"/>
    </source>
</evidence>
<dbReference type="AlphaFoldDB" id="A0A410X553"/>
<evidence type="ECO:0000313" key="8">
    <source>
        <dbReference type="EMBL" id="QAV21752.1"/>
    </source>
</evidence>